<dbReference type="OMA" id="HVCESGE"/>
<name>A0A7R8UIQ3_HERIL</name>
<evidence type="ECO:0000313" key="1">
    <source>
        <dbReference type="EMBL" id="CAD7081551.1"/>
    </source>
</evidence>
<dbReference type="OrthoDB" id="10007406at2759"/>
<dbReference type="PANTHER" id="PTHR33960:SF1">
    <property type="entry name" value="SIMILAR TO KIAA0825 PROTEIN"/>
    <property type="match status" value="1"/>
</dbReference>
<protein>
    <submittedName>
        <fullName evidence="1">Uncharacterized protein</fullName>
    </submittedName>
</protein>
<proteinExistence type="predicted"/>
<keyword evidence="2" id="KW-1185">Reference proteome</keyword>
<accession>A0A7R8UIQ3</accession>
<gene>
    <name evidence="1" type="ORF">HERILL_LOCUS4649</name>
</gene>
<dbReference type="InParanoid" id="A0A7R8UIQ3"/>
<dbReference type="EMBL" id="LR899010">
    <property type="protein sequence ID" value="CAD7081551.1"/>
    <property type="molecule type" value="Genomic_DNA"/>
</dbReference>
<dbReference type="PANTHER" id="PTHR33960">
    <property type="entry name" value="SIMILAR TO KIAA0825 PROTEIN"/>
    <property type="match status" value="1"/>
</dbReference>
<dbReference type="AlphaFoldDB" id="A0A7R8UIQ3"/>
<organism evidence="1 2">
    <name type="scientific">Hermetia illucens</name>
    <name type="common">Black soldier fly</name>
    <dbReference type="NCBI Taxonomy" id="343691"/>
    <lineage>
        <taxon>Eukaryota</taxon>
        <taxon>Metazoa</taxon>
        <taxon>Ecdysozoa</taxon>
        <taxon>Arthropoda</taxon>
        <taxon>Hexapoda</taxon>
        <taxon>Insecta</taxon>
        <taxon>Pterygota</taxon>
        <taxon>Neoptera</taxon>
        <taxon>Endopterygota</taxon>
        <taxon>Diptera</taxon>
        <taxon>Brachycera</taxon>
        <taxon>Stratiomyomorpha</taxon>
        <taxon>Stratiomyidae</taxon>
        <taxon>Hermetiinae</taxon>
        <taxon>Hermetia</taxon>
    </lineage>
</organism>
<sequence>MEVMEEGNLMDRVPVLLQRDLQYYQEFQSVLQERLCPGVVGGKLDFPLYASFAAIKIVLWWEDEYFAAYKKYSGLLHHSQTSDKHPKKEVTGEVIVKNSDPEKFVSLITKSADQFLEHLHCLSQESLDHADLSVLTATIGASALVKNCLWVYLQSVTKNICPPKGNDKGGSLKLSYKQYAEMTEALAERLLDLHCRLLTLYIMQDADSLHWENMQPFFESERGSYTIQMWWLYMKGTKQDLWNSVPPKMAQRVFSGMLNETLTVLTSRYIQTVPSPARSQLLLADICNILQCVSELLLFVTEKADDYIGMQQFNQSKIIRDIHAKCHELFCCLLLRGVPLGVLFKLLRKGTSAMDLFSPQQESPSPWIVFSLPELFTAQQTNCYSLQSSHYSANAAITLELKILLSAPQADWSFLLKVLLMRGASLSVIIMHNLLTNLPTPDNYKPPSEQPFSEKHSQPQCGGFLCAGECFNVDQMTKSDIDPVGQSNYQVVLALTYLIAACGKSSDMSATLISALDKNQTPHWADCLDKRQVWNQKRPPWLEAILHFVYPTLDCVVQMLINAAETGASMYQAMSLAITCLSEIWDCIPDGVQKIALLLEEIVPVSVKLLGDSVLMQILLSALYTRLLTAAENEADKNLSEEDPASRATLYYALAEAICSIDEDNKHTDQIVLLLKQIRESNWKYSFASSWLHDNSDMDAMDTIKIDDLEDGLQETSVFHLADDFDVESAEHIPQLLASDVLISNVGKQCLKILYTYLKKNQNWLLHQLGTTSEFHEVEFLPGQNIPNNDGSLLRTMFYIGHNSFDQLLTGGCKIDYLSWLQTPLSLTPERAWLQISQRSEFQEGSKLSIHETAMVAFITNIMKNN</sequence>
<dbReference type="InterPro" id="IPR027993">
    <property type="entry name" value="DUF4495"/>
</dbReference>
<reference evidence="1 2" key="1">
    <citation type="submission" date="2020-11" db="EMBL/GenBank/DDBJ databases">
        <authorList>
            <person name="Wallbank WR R."/>
            <person name="Pardo Diaz C."/>
            <person name="Kozak K."/>
            <person name="Martin S."/>
            <person name="Jiggins C."/>
            <person name="Moest M."/>
            <person name="Warren A I."/>
            <person name="Generalovic N T."/>
            <person name="Byers J.R.P. K."/>
            <person name="Montejo-Kovacevich G."/>
            <person name="Yen C E."/>
        </authorList>
    </citation>
    <scope>NUCLEOTIDE SEQUENCE [LARGE SCALE GENOMIC DNA]</scope>
</reference>
<dbReference type="Pfam" id="PF14906">
    <property type="entry name" value="DUF4495"/>
    <property type="match status" value="1"/>
</dbReference>
<dbReference type="Proteomes" id="UP000594454">
    <property type="component" value="Chromosome 2"/>
</dbReference>
<evidence type="ECO:0000313" key="2">
    <source>
        <dbReference type="Proteomes" id="UP000594454"/>
    </source>
</evidence>